<evidence type="ECO:0000313" key="3">
    <source>
        <dbReference type="Proteomes" id="UP000284842"/>
    </source>
</evidence>
<evidence type="ECO:0000256" key="1">
    <source>
        <dbReference type="SAM" id="MobiDB-lite"/>
    </source>
</evidence>
<dbReference type="PANTHER" id="PTHR12069:SF0">
    <property type="entry name" value="DNA-DIRECTED RNA POLYMERASE III SUBUNIT RPC5"/>
    <property type="match status" value="1"/>
</dbReference>
<feature type="compositionally biased region" description="Acidic residues" evidence="1">
    <location>
        <begin position="169"/>
        <end position="185"/>
    </location>
</feature>
<proteinExistence type="predicted"/>
<comment type="caution">
    <text evidence="2">The sequence shown here is derived from an EMBL/GenBank/DDBJ whole genome shotgun (WGS) entry which is preliminary data.</text>
</comment>
<dbReference type="Proteomes" id="UP000284842">
    <property type="component" value="Unassembled WGS sequence"/>
</dbReference>
<evidence type="ECO:0000313" key="2">
    <source>
        <dbReference type="EMBL" id="PPQ67353.1"/>
    </source>
</evidence>
<dbReference type="EMBL" id="NHTK01006025">
    <property type="protein sequence ID" value="PPQ67353.1"/>
    <property type="molecule type" value="Genomic_DNA"/>
</dbReference>
<dbReference type="InterPro" id="IPR006886">
    <property type="entry name" value="RNA_pol_III_Rpc5"/>
</dbReference>
<accession>A0A409VM87</accession>
<dbReference type="GO" id="GO:0042797">
    <property type="term" value="P:tRNA transcription by RNA polymerase III"/>
    <property type="evidence" value="ECO:0007669"/>
    <property type="project" value="TreeGrafter"/>
</dbReference>
<dbReference type="OrthoDB" id="340681at2759"/>
<feature type="region of interest" description="Disordered" evidence="1">
    <location>
        <begin position="84"/>
        <end position="111"/>
    </location>
</feature>
<keyword evidence="3" id="KW-1185">Reference proteome</keyword>
<dbReference type="GO" id="GO:0005666">
    <property type="term" value="C:RNA polymerase III complex"/>
    <property type="evidence" value="ECO:0007669"/>
    <property type="project" value="TreeGrafter"/>
</dbReference>
<organism evidence="2 3">
    <name type="scientific">Panaeolus cyanescens</name>
    <dbReference type="NCBI Taxonomy" id="181874"/>
    <lineage>
        <taxon>Eukaryota</taxon>
        <taxon>Fungi</taxon>
        <taxon>Dikarya</taxon>
        <taxon>Basidiomycota</taxon>
        <taxon>Agaricomycotina</taxon>
        <taxon>Agaricomycetes</taxon>
        <taxon>Agaricomycetidae</taxon>
        <taxon>Agaricales</taxon>
        <taxon>Agaricineae</taxon>
        <taxon>Galeropsidaceae</taxon>
        <taxon>Panaeolus</taxon>
    </lineage>
</organism>
<dbReference type="PANTHER" id="PTHR12069">
    <property type="entry name" value="DNA-DIRECTED RNA POLYMERASES III 80 KDA POLYPEPTIDE RNA POLYMERASE III SUBUNIT 5"/>
    <property type="match status" value="1"/>
</dbReference>
<feature type="region of interest" description="Disordered" evidence="1">
    <location>
        <begin position="159"/>
        <end position="218"/>
    </location>
</feature>
<gene>
    <name evidence="2" type="ORF">CVT24_011536</name>
</gene>
<name>A0A409VM87_9AGAR</name>
<reference evidence="2 3" key="1">
    <citation type="journal article" date="2018" name="Evol. Lett.">
        <title>Horizontal gene cluster transfer increased hallucinogenic mushroom diversity.</title>
        <authorList>
            <person name="Reynolds H.T."/>
            <person name="Vijayakumar V."/>
            <person name="Gluck-Thaler E."/>
            <person name="Korotkin H.B."/>
            <person name="Matheny P.B."/>
            <person name="Slot J.C."/>
        </authorList>
    </citation>
    <scope>NUCLEOTIDE SEQUENCE [LARGE SCALE GENOMIC DNA]</scope>
    <source>
        <strain evidence="2 3">2629</strain>
    </source>
</reference>
<sequence>MDVDENDELVSVLPIHYSNSLNPDIQIHQFPLINRPLQVPPSARLSGKRITARIRPKARRLEIHVPADTRPEVSNLEKLKEFGRARLEDDREKNQEPKIKMQDDEDPRLSEVRLRSEEIPQKTVSILGIIRDGETTPTIIAIWSKFRPTLTYLDLLSQRSKRSRGGAGDDSDSDDGPPPDPDEAPLEVAVPKKEKKAAEAKEVHATARKVDDAGGPGAMGALSAVRRDMLLMIRTEEEEPWEDLTFCDVATEQSLEVFESLLSHKQEPLESEATITSFLKSIPDFSSTSLPANYNIESPDLGCQDALQFIDVLCRMNDEHTNQDFSIAALQRIEAAVNSLTLFVRNLATIFKDRQDTDAAVALVSIVDPRFIAVLLNLSGAFSRSLSPPMLEEAKGVTCLHILLASFSCTVPMIANGSAYTSKIEASMPGMLRVQREADMIYAAGRLPESWQDVPATLSSSRQSPYTKRIAINLLFAAYVMHPQLCQYLSIPSTNVPPPDLSQLVYQGIKCIFGNLHTMNQTHISPQRQSDAAMLLSLLASTFPLDTQVAEETPWVHSKSLLFTECRSHILHLFQAISGKPEGYQWLIPHEADSPSITIVLKWGSTIPWYWNFFHDEKKAYTEYLSAMTLVWLYHIDSPLFGWTNPNLDYERVTRWMFYNSDAANAMLFHSFHRLESTATNRIMDNSTMQVLRKLMDMYMLALAGSLLNLESCVCYMDIIIESLTYINAEQRAWVLLPLLHKEDHPFMLFLNSAMNDCIMHASVSRISVAMICILEILAVVTVSLPDNNALQNTAIDFIRSLIRYVKRDRQDPGLWNVFKKSLLLLTALGSTGRCDPTAIVEWDLVVRYLDSPCSDIFSAYIVAQYVLLAEQIEDPLVVRELWEHLQDALFVIMNNFSDFEESMRVFLKRWHILTSPWAQCLVRLLDSQSEKIETQDADAWTRKLQIQVSDHLSTVEAMDKEVRWTTNIGFCGHEGLIVVLQNDINVSLDNQVPPSNQR</sequence>
<protein>
    <submittedName>
        <fullName evidence="2">Uncharacterized protein</fullName>
    </submittedName>
</protein>
<dbReference type="InParanoid" id="A0A409VM87"/>
<dbReference type="AlphaFoldDB" id="A0A409VM87"/>
<feature type="compositionally biased region" description="Basic and acidic residues" evidence="1">
    <location>
        <begin position="190"/>
        <end position="212"/>
    </location>
</feature>
<dbReference type="Pfam" id="PF04801">
    <property type="entry name" value="RPC5"/>
    <property type="match status" value="1"/>
</dbReference>
<dbReference type="STRING" id="181874.A0A409VM87"/>